<accession>A0A1H3GAA9</accession>
<feature type="domain" description="ABC transporter" evidence="4">
    <location>
        <begin position="4"/>
        <end position="198"/>
    </location>
</feature>
<dbReference type="PANTHER" id="PTHR42939">
    <property type="entry name" value="ABC TRANSPORTER ATP-BINDING PROTEIN ALBC-RELATED"/>
    <property type="match status" value="1"/>
</dbReference>
<sequence>MDILIVKNLTKRYGDKEVFSNISFTIPKGKFIFLCGENGSGKTTLFKAIMQMVKVDDGKILIDDSIIKKKTDICFITDQVILYDNLTVCEMLALVLDINDIKKNTSQKQEILKHFYCEEIKNKKIKQCSLGMKKRVQLMCGMVLEPKLMLMDEFFSGIDSEKYEEIKIILKEYVKNGNTVIMTSHIKKIRQELAELEISM</sequence>
<dbReference type="Pfam" id="PF00005">
    <property type="entry name" value="ABC_tran"/>
    <property type="match status" value="1"/>
</dbReference>
<keyword evidence="3 5" id="KW-0067">ATP-binding</keyword>
<dbReference type="PANTHER" id="PTHR42939:SF1">
    <property type="entry name" value="ABC TRANSPORTER ATP-BINDING PROTEIN ALBC-RELATED"/>
    <property type="match status" value="1"/>
</dbReference>
<proteinExistence type="predicted"/>
<dbReference type="CDD" id="cd03230">
    <property type="entry name" value="ABC_DR_subfamily_A"/>
    <property type="match status" value="1"/>
</dbReference>
<dbReference type="EMBL" id="FNPG01000006">
    <property type="protein sequence ID" value="SDX99434.1"/>
    <property type="molecule type" value="Genomic_DNA"/>
</dbReference>
<dbReference type="InterPro" id="IPR027417">
    <property type="entry name" value="P-loop_NTPase"/>
</dbReference>
<dbReference type="GO" id="GO:0016887">
    <property type="term" value="F:ATP hydrolysis activity"/>
    <property type="evidence" value="ECO:0007669"/>
    <property type="project" value="InterPro"/>
</dbReference>
<dbReference type="InterPro" id="IPR003593">
    <property type="entry name" value="AAA+_ATPase"/>
</dbReference>
<protein>
    <submittedName>
        <fullName evidence="5">ABC-2 type transport system ATP-binding protein</fullName>
    </submittedName>
</protein>
<dbReference type="InterPro" id="IPR003439">
    <property type="entry name" value="ABC_transporter-like_ATP-bd"/>
</dbReference>
<evidence type="ECO:0000256" key="3">
    <source>
        <dbReference type="ARBA" id="ARBA00022840"/>
    </source>
</evidence>
<evidence type="ECO:0000256" key="2">
    <source>
        <dbReference type="ARBA" id="ARBA00022741"/>
    </source>
</evidence>
<dbReference type="GO" id="GO:0005524">
    <property type="term" value="F:ATP binding"/>
    <property type="evidence" value="ECO:0007669"/>
    <property type="project" value="UniProtKB-KW"/>
</dbReference>
<dbReference type="SUPFAM" id="SSF52540">
    <property type="entry name" value="P-loop containing nucleoside triphosphate hydrolases"/>
    <property type="match status" value="1"/>
</dbReference>
<dbReference type="InterPro" id="IPR051782">
    <property type="entry name" value="ABC_Transporter_VariousFunc"/>
</dbReference>
<dbReference type="Gene3D" id="3.40.50.300">
    <property type="entry name" value="P-loop containing nucleotide triphosphate hydrolases"/>
    <property type="match status" value="1"/>
</dbReference>
<evidence type="ECO:0000313" key="5">
    <source>
        <dbReference type="EMBL" id="SDX99434.1"/>
    </source>
</evidence>
<dbReference type="PROSITE" id="PS50893">
    <property type="entry name" value="ABC_TRANSPORTER_2"/>
    <property type="match status" value="1"/>
</dbReference>
<dbReference type="SMART" id="SM00382">
    <property type="entry name" value="AAA"/>
    <property type="match status" value="1"/>
</dbReference>
<evidence type="ECO:0000313" key="6">
    <source>
        <dbReference type="Proteomes" id="UP000183918"/>
    </source>
</evidence>
<dbReference type="eggNOG" id="COG1131">
    <property type="taxonomic scope" value="Bacteria"/>
</dbReference>
<evidence type="ECO:0000256" key="1">
    <source>
        <dbReference type="ARBA" id="ARBA00022448"/>
    </source>
</evidence>
<dbReference type="OrthoDB" id="9801958at2"/>
<name>A0A1H3GAA9_9FIRM</name>
<gene>
    <name evidence="5" type="ORF">SAMN02910414_00479</name>
</gene>
<dbReference type="RefSeq" id="WP_022748852.1">
    <property type="nucleotide sequence ID" value="NZ_FNPG01000006.1"/>
</dbReference>
<organism evidence="5 6">
    <name type="scientific">Lachnobacterium bovis DSM 14045</name>
    <dbReference type="NCBI Taxonomy" id="1122142"/>
    <lineage>
        <taxon>Bacteria</taxon>
        <taxon>Bacillati</taxon>
        <taxon>Bacillota</taxon>
        <taxon>Clostridia</taxon>
        <taxon>Lachnospirales</taxon>
        <taxon>Lachnospiraceae</taxon>
        <taxon>Lachnobacterium</taxon>
    </lineage>
</organism>
<keyword evidence="6" id="KW-1185">Reference proteome</keyword>
<keyword evidence="1" id="KW-0813">Transport</keyword>
<dbReference type="STRING" id="1122142.SAMN02910414_00479"/>
<dbReference type="AlphaFoldDB" id="A0A1H3GAA9"/>
<evidence type="ECO:0000259" key="4">
    <source>
        <dbReference type="PROSITE" id="PS50893"/>
    </source>
</evidence>
<reference evidence="5 6" key="1">
    <citation type="submission" date="2016-10" db="EMBL/GenBank/DDBJ databases">
        <authorList>
            <person name="de Groot N.N."/>
        </authorList>
    </citation>
    <scope>NUCLEOTIDE SEQUENCE [LARGE SCALE GENOMIC DNA]</scope>
    <source>
        <strain evidence="5 6">DSM 14045</strain>
    </source>
</reference>
<keyword evidence="2" id="KW-0547">Nucleotide-binding</keyword>
<dbReference type="Proteomes" id="UP000183918">
    <property type="component" value="Unassembled WGS sequence"/>
</dbReference>